<reference evidence="1 2" key="1">
    <citation type="submission" date="2020-04" db="EMBL/GenBank/DDBJ databases">
        <title>Arthrobacter sp. nov.</title>
        <authorList>
            <person name="Liu S."/>
        </authorList>
    </citation>
    <scope>NUCLEOTIDE SEQUENCE [LARGE SCALE GENOMIC DNA]</scope>
    <source>
        <strain evidence="1 2">E918</strain>
    </source>
</reference>
<name>A0A7X6HDY3_9MICC</name>
<dbReference type="Proteomes" id="UP000544090">
    <property type="component" value="Unassembled WGS sequence"/>
</dbReference>
<comment type="caution">
    <text evidence="1">The sequence shown here is derived from an EMBL/GenBank/DDBJ whole genome shotgun (WGS) entry which is preliminary data.</text>
</comment>
<proteinExistence type="predicted"/>
<dbReference type="GO" id="GO:0005524">
    <property type="term" value="F:ATP binding"/>
    <property type="evidence" value="ECO:0007669"/>
    <property type="project" value="UniProtKB-KW"/>
</dbReference>
<dbReference type="EMBL" id="JAAZSQ010000011">
    <property type="protein sequence ID" value="NKX55354.1"/>
    <property type="molecule type" value="Genomic_DNA"/>
</dbReference>
<organism evidence="1 2">
    <name type="scientific">Arthrobacter mobilis</name>
    <dbReference type="NCBI Taxonomy" id="2724944"/>
    <lineage>
        <taxon>Bacteria</taxon>
        <taxon>Bacillati</taxon>
        <taxon>Actinomycetota</taxon>
        <taxon>Actinomycetes</taxon>
        <taxon>Micrococcales</taxon>
        <taxon>Micrococcaceae</taxon>
        <taxon>Arthrobacter</taxon>
    </lineage>
</organism>
<keyword evidence="2" id="KW-1185">Reference proteome</keyword>
<evidence type="ECO:0000313" key="1">
    <source>
        <dbReference type="EMBL" id="NKX55354.1"/>
    </source>
</evidence>
<evidence type="ECO:0000313" key="2">
    <source>
        <dbReference type="Proteomes" id="UP000544090"/>
    </source>
</evidence>
<keyword evidence="1" id="KW-0067">ATP-binding</keyword>
<dbReference type="RefSeq" id="WP_168486797.1">
    <property type="nucleotide sequence ID" value="NZ_JAAZSQ010000011.1"/>
</dbReference>
<protein>
    <submittedName>
        <fullName evidence="1">ATP-binding protein</fullName>
    </submittedName>
</protein>
<keyword evidence="1" id="KW-0547">Nucleotide-binding</keyword>
<sequence>MGPINSANTTVPALSGELEALKRQLKVPQARALIPELIASAHAERGEPVKVITDLFVEEAVGRVRSMLVTRRKEADFLKPLDAWDPAASSVPRPDPAGPCAPWNGSAAGKTSFRLAHLCDLIRTLGTDDSVPRAVTRILRSELVVMDNVGLLPVATATVDRLLHHAHACQTSGDSIRLT</sequence>
<accession>A0A7X6HDY3</accession>
<gene>
    <name evidence="1" type="ORF">HGG74_12550</name>
</gene>
<dbReference type="AlphaFoldDB" id="A0A7X6HDY3"/>